<feature type="active site" description="Nucleophile" evidence="9">
    <location>
        <position position="160"/>
    </location>
</feature>
<dbReference type="PROSITE" id="PS52029">
    <property type="entry name" value="LD_TPASE"/>
    <property type="match status" value="1"/>
</dbReference>
<feature type="active site" description="Proton donor/acceptor" evidence="9">
    <location>
        <position position="144"/>
    </location>
</feature>
<organism evidence="11 12">
    <name type="scientific">Thioalkalivibrio halophilus</name>
    <dbReference type="NCBI Taxonomy" id="252474"/>
    <lineage>
        <taxon>Bacteria</taxon>
        <taxon>Pseudomonadati</taxon>
        <taxon>Pseudomonadota</taxon>
        <taxon>Gammaproteobacteria</taxon>
        <taxon>Chromatiales</taxon>
        <taxon>Ectothiorhodospiraceae</taxon>
        <taxon>Thioalkalivibrio</taxon>
    </lineage>
</organism>
<dbReference type="GO" id="GO:0018104">
    <property type="term" value="P:peptidoglycan-protein cross-linking"/>
    <property type="evidence" value="ECO:0007669"/>
    <property type="project" value="TreeGrafter"/>
</dbReference>
<dbReference type="GO" id="GO:0005576">
    <property type="term" value="C:extracellular region"/>
    <property type="evidence" value="ECO:0007669"/>
    <property type="project" value="TreeGrafter"/>
</dbReference>
<dbReference type="InterPro" id="IPR005490">
    <property type="entry name" value="LD_TPept_cat_dom"/>
</dbReference>
<dbReference type="STRING" id="252474.B1A74_00440"/>
<comment type="pathway">
    <text evidence="1 9">Cell wall biogenesis; peptidoglycan biosynthesis.</text>
</comment>
<name>A0A1V3A2F1_9GAMM</name>
<evidence type="ECO:0000259" key="10">
    <source>
        <dbReference type="PROSITE" id="PS52029"/>
    </source>
</evidence>
<sequence>MTLPSLEWIEPVVADARERARASADLPVVVVRVDQQRLYVWEDGRVTDIFEVSTAENGVGNEDGSLKTPPGLHRIAERFGEGAPKGTIFRARGNTGQTAEILTGPDERSPRDNITSRILWLEGLEDGVNRGEGIDSLQRYIYIHGTDEEGRIGQPASHGCVRMRNDEVIELFPRLPVGTPVQILP</sequence>
<dbReference type="UniPathway" id="UPA00219"/>
<evidence type="ECO:0000256" key="6">
    <source>
        <dbReference type="ARBA" id="ARBA00022960"/>
    </source>
</evidence>
<dbReference type="PANTHER" id="PTHR30582">
    <property type="entry name" value="L,D-TRANSPEPTIDASE"/>
    <property type="match status" value="1"/>
</dbReference>
<evidence type="ECO:0000313" key="12">
    <source>
        <dbReference type="Proteomes" id="UP000189177"/>
    </source>
</evidence>
<comment type="similarity">
    <text evidence="2">Belongs to the YkuD family.</text>
</comment>
<keyword evidence="12" id="KW-1185">Reference proteome</keyword>
<dbReference type="Proteomes" id="UP000189177">
    <property type="component" value="Unassembled WGS sequence"/>
</dbReference>
<comment type="caution">
    <text evidence="11">The sequence shown here is derived from an EMBL/GenBank/DDBJ whole genome shotgun (WGS) entry which is preliminary data.</text>
</comment>
<evidence type="ECO:0000256" key="5">
    <source>
        <dbReference type="ARBA" id="ARBA00022801"/>
    </source>
</evidence>
<keyword evidence="4" id="KW-0808">Transferase</keyword>
<keyword evidence="3" id="KW-0328">Glycosyltransferase</keyword>
<dbReference type="GO" id="GO:0008360">
    <property type="term" value="P:regulation of cell shape"/>
    <property type="evidence" value="ECO:0007669"/>
    <property type="project" value="UniProtKB-UniRule"/>
</dbReference>
<evidence type="ECO:0000256" key="4">
    <source>
        <dbReference type="ARBA" id="ARBA00022679"/>
    </source>
</evidence>
<dbReference type="GO" id="GO:0016757">
    <property type="term" value="F:glycosyltransferase activity"/>
    <property type="evidence" value="ECO:0007669"/>
    <property type="project" value="UniProtKB-KW"/>
</dbReference>
<dbReference type="CDD" id="cd16913">
    <property type="entry name" value="YkuD_like"/>
    <property type="match status" value="1"/>
</dbReference>
<dbReference type="RefSeq" id="WP_026288831.1">
    <property type="nucleotide sequence ID" value="NZ_MUZR01000002.1"/>
</dbReference>
<keyword evidence="6 9" id="KW-0133">Cell shape</keyword>
<evidence type="ECO:0000256" key="9">
    <source>
        <dbReference type="PROSITE-ProRule" id="PRU01373"/>
    </source>
</evidence>
<dbReference type="Pfam" id="PF03734">
    <property type="entry name" value="YkuD"/>
    <property type="match status" value="1"/>
</dbReference>
<dbReference type="InterPro" id="IPR050979">
    <property type="entry name" value="LD-transpeptidase"/>
</dbReference>
<dbReference type="OrthoDB" id="9787225at2"/>
<feature type="domain" description="L,D-TPase catalytic" evidence="10">
    <location>
        <begin position="27"/>
        <end position="184"/>
    </location>
</feature>
<proteinExistence type="inferred from homology"/>
<dbReference type="SUPFAM" id="SSF141523">
    <property type="entry name" value="L,D-transpeptidase catalytic domain-like"/>
    <property type="match status" value="1"/>
</dbReference>
<evidence type="ECO:0000256" key="7">
    <source>
        <dbReference type="ARBA" id="ARBA00022984"/>
    </source>
</evidence>
<keyword evidence="7 9" id="KW-0573">Peptidoglycan synthesis</keyword>
<dbReference type="AlphaFoldDB" id="A0A1V3A2F1"/>
<accession>A0A1V3A2F1</accession>
<dbReference type="InterPro" id="IPR038063">
    <property type="entry name" value="Transpep_catalytic_dom"/>
</dbReference>
<gene>
    <name evidence="11" type="ORF">B1A74_00440</name>
</gene>
<keyword evidence="8 9" id="KW-0961">Cell wall biogenesis/degradation</keyword>
<dbReference type="GO" id="GO:0071555">
    <property type="term" value="P:cell wall organization"/>
    <property type="evidence" value="ECO:0007669"/>
    <property type="project" value="UniProtKB-UniRule"/>
</dbReference>
<evidence type="ECO:0000256" key="1">
    <source>
        <dbReference type="ARBA" id="ARBA00004752"/>
    </source>
</evidence>
<dbReference type="GO" id="GO:0071972">
    <property type="term" value="F:peptidoglycan L,D-transpeptidase activity"/>
    <property type="evidence" value="ECO:0007669"/>
    <property type="project" value="TreeGrafter"/>
</dbReference>
<keyword evidence="5" id="KW-0378">Hydrolase</keyword>
<dbReference type="PANTHER" id="PTHR30582:SF24">
    <property type="entry name" value="L,D-TRANSPEPTIDASE ERFK_SRFK-RELATED"/>
    <property type="match status" value="1"/>
</dbReference>
<reference evidence="11 12" key="1">
    <citation type="submission" date="2017-02" db="EMBL/GenBank/DDBJ databases">
        <title>Genomic diversity within the haloalkaliphilic genus Thioalkalivibrio.</title>
        <authorList>
            <person name="Ahn A.-C."/>
            <person name="Meier-Kolthoff J."/>
            <person name="Overmars L."/>
            <person name="Richter M."/>
            <person name="Woyke T."/>
            <person name="Sorokin D.Y."/>
            <person name="Muyzer G."/>
        </authorList>
    </citation>
    <scope>NUCLEOTIDE SEQUENCE [LARGE SCALE GENOMIC DNA]</scope>
    <source>
        <strain evidence="11 12">HL17</strain>
    </source>
</reference>
<dbReference type="EMBL" id="MUZR01000002">
    <property type="protein sequence ID" value="OOC11469.1"/>
    <property type="molecule type" value="Genomic_DNA"/>
</dbReference>
<evidence type="ECO:0000256" key="3">
    <source>
        <dbReference type="ARBA" id="ARBA00022676"/>
    </source>
</evidence>
<protein>
    <recommendedName>
        <fullName evidence="10">L,D-TPase catalytic domain-containing protein</fullName>
    </recommendedName>
</protein>
<evidence type="ECO:0000256" key="2">
    <source>
        <dbReference type="ARBA" id="ARBA00005992"/>
    </source>
</evidence>
<evidence type="ECO:0000313" key="11">
    <source>
        <dbReference type="EMBL" id="OOC11469.1"/>
    </source>
</evidence>
<evidence type="ECO:0000256" key="8">
    <source>
        <dbReference type="ARBA" id="ARBA00023316"/>
    </source>
</evidence>
<dbReference type="Gene3D" id="2.40.440.10">
    <property type="entry name" value="L,D-transpeptidase catalytic domain-like"/>
    <property type="match status" value="1"/>
</dbReference>